<dbReference type="AlphaFoldDB" id="A0AAE0MBY1"/>
<comment type="caution">
    <text evidence="1">The sequence shown here is derived from an EMBL/GenBank/DDBJ whole genome shotgun (WGS) entry which is preliminary data.</text>
</comment>
<keyword evidence="2" id="KW-1185">Reference proteome</keyword>
<proteinExistence type="predicted"/>
<evidence type="ECO:0000313" key="1">
    <source>
        <dbReference type="EMBL" id="KAK3326555.1"/>
    </source>
</evidence>
<dbReference type="EMBL" id="JAUEDM010000002">
    <property type="protein sequence ID" value="KAK3326555.1"/>
    <property type="molecule type" value="Genomic_DNA"/>
</dbReference>
<protein>
    <submittedName>
        <fullName evidence="1">Uncharacterized protein</fullName>
    </submittedName>
</protein>
<name>A0AAE0MBY1_9PEZI</name>
<accession>A0AAE0MBY1</accession>
<sequence>MLAGTPKDHAKCRVGFCAIERCVTGEDDSGAGGKPLVLQTLSASWLPLVHHTLAGLPRSTSQNLGIVRMISLGQHAGSQQPSVMMQRYPGAADHSKCARPEQGCSETRHDSILLLLGTLQSGVFTSIARGGGESAPAVSSCLHHGDINLDEKTSISDHGDHTAASQWISLTCRIAFAKTSPCRTSVRHLFLCSTCTEGLPCCRHLQRTDGTVSERRGFASTCVSGPLIKLGKLKDFGQ</sequence>
<reference evidence="1" key="1">
    <citation type="journal article" date="2023" name="Mol. Phylogenet. Evol.">
        <title>Genome-scale phylogeny and comparative genomics of the fungal order Sordariales.</title>
        <authorList>
            <person name="Hensen N."/>
            <person name="Bonometti L."/>
            <person name="Westerberg I."/>
            <person name="Brannstrom I.O."/>
            <person name="Guillou S."/>
            <person name="Cros-Aarteil S."/>
            <person name="Calhoun S."/>
            <person name="Haridas S."/>
            <person name="Kuo A."/>
            <person name="Mondo S."/>
            <person name="Pangilinan J."/>
            <person name="Riley R."/>
            <person name="LaButti K."/>
            <person name="Andreopoulos B."/>
            <person name="Lipzen A."/>
            <person name="Chen C."/>
            <person name="Yan M."/>
            <person name="Daum C."/>
            <person name="Ng V."/>
            <person name="Clum A."/>
            <person name="Steindorff A."/>
            <person name="Ohm R.A."/>
            <person name="Martin F."/>
            <person name="Silar P."/>
            <person name="Natvig D.O."/>
            <person name="Lalanne C."/>
            <person name="Gautier V."/>
            <person name="Ament-Velasquez S.L."/>
            <person name="Kruys A."/>
            <person name="Hutchinson M.I."/>
            <person name="Powell A.J."/>
            <person name="Barry K."/>
            <person name="Miller A.N."/>
            <person name="Grigoriev I.V."/>
            <person name="Debuchy R."/>
            <person name="Gladieux P."/>
            <person name="Hiltunen Thoren M."/>
            <person name="Johannesson H."/>
        </authorList>
    </citation>
    <scope>NUCLEOTIDE SEQUENCE</scope>
    <source>
        <strain evidence="1">CBS 118394</strain>
    </source>
</reference>
<evidence type="ECO:0000313" key="2">
    <source>
        <dbReference type="Proteomes" id="UP001283341"/>
    </source>
</evidence>
<dbReference type="Proteomes" id="UP001283341">
    <property type="component" value="Unassembled WGS sequence"/>
</dbReference>
<reference evidence="1" key="2">
    <citation type="submission" date="2023-06" db="EMBL/GenBank/DDBJ databases">
        <authorList>
            <consortium name="Lawrence Berkeley National Laboratory"/>
            <person name="Haridas S."/>
            <person name="Hensen N."/>
            <person name="Bonometti L."/>
            <person name="Westerberg I."/>
            <person name="Brannstrom I.O."/>
            <person name="Guillou S."/>
            <person name="Cros-Aarteil S."/>
            <person name="Calhoun S."/>
            <person name="Kuo A."/>
            <person name="Mondo S."/>
            <person name="Pangilinan J."/>
            <person name="Riley R."/>
            <person name="Labutti K."/>
            <person name="Andreopoulos B."/>
            <person name="Lipzen A."/>
            <person name="Chen C."/>
            <person name="Yanf M."/>
            <person name="Daum C."/>
            <person name="Ng V."/>
            <person name="Clum A."/>
            <person name="Steindorff A."/>
            <person name="Ohm R."/>
            <person name="Martin F."/>
            <person name="Silar P."/>
            <person name="Natvig D."/>
            <person name="Lalanne C."/>
            <person name="Gautier V."/>
            <person name="Ament-Velasquez S.L."/>
            <person name="Kruys A."/>
            <person name="Hutchinson M.I."/>
            <person name="Powell A.J."/>
            <person name="Barry K."/>
            <person name="Miller A.N."/>
            <person name="Grigoriev I.V."/>
            <person name="Debuchy R."/>
            <person name="Gladieux P."/>
            <person name="Thoren M.H."/>
            <person name="Johannesson H."/>
        </authorList>
    </citation>
    <scope>NUCLEOTIDE SEQUENCE</scope>
    <source>
        <strain evidence="1">CBS 118394</strain>
    </source>
</reference>
<organism evidence="1 2">
    <name type="scientific">Apodospora peruviana</name>
    <dbReference type="NCBI Taxonomy" id="516989"/>
    <lineage>
        <taxon>Eukaryota</taxon>
        <taxon>Fungi</taxon>
        <taxon>Dikarya</taxon>
        <taxon>Ascomycota</taxon>
        <taxon>Pezizomycotina</taxon>
        <taxon>Sordariomycetes</taxon>
        <taxon>Sordariomycetidae</taxon>
        <taxon>Sordariales</taxon>
        <taxon>Lasiosphaeriaceae</taxon>
        <taxon>Apodospora</taxon>
    </lineage>
</organism>
<gene>
    <name evidence="1" type="ORF">B0H66DRAFT_164257</name>
</gene>